<evidence type="ECO:0000256" key="1">
    <source>
        <dbReference type="SAM" id="Phobius"/>
    </source>
</evidence>
<feature type="transmembrane region" description="Helical" evidence="1">
    <location>
        <begin position="12"/>
        <end position="31"/>
    </location>
</feature>
<evidence type="ECO:0000313" key="2">
    <source>
        <dbReference type="EMBL" id="KAJ1207209.1"/>
    </source>
</evidence>
<dbReference type="Proteomes" id="UP001066276">
    <property type="component" value="Chromosome 1_2"/>
</dbReference>
<keyword evidence="1" id="KW-1133">Transmembrane helix</keyword>
<keyword evidence="3" id="KW-1185">Reference proteome</keyword>
<reference evidence="2" key="1">
    <citation type="journal article" date="2022" name="bioRxiv">
        <title>Sequencing and chromosome-scale assembly of the giantPleurodeles waltlgenome.</title>
        <authorList>
            <person name="Brown T."/>
            <person name="Elewa A."/>
            <person name="Iarovenko S."/>
            <person name="Subramanian E."/>
            <person name="Araus A.J."/>
            <person name="Petzold A."/>
            <person name="Susuki M."/>
            <person name="Suzuki K.-i.T."/>
            <person name="Hayashi T."/>
            <person name="Toyoda A."/>
            <person name="Oliveira C."/>
            <person name="Osipova E."/>
            <person name="Leigh N.D."/>
            <person name="Simon A."/>
            <person name="Yun M.H."/>
        </authorList>
    </citation>
    <scope>NUCLEOTIDE SEQUENCE</scope>
    <source>
        <strain evidence="2">20211129_DDA</strain>
        <tissue evidence="2">Liver</tissue>
    </source>
</reference>
<accession>A0AAV7W2B6</accession>
<evidence type="ECO:0000313" key="3">
    <source>
        <dbReference type="Proteomes" id="UP001066276"/>
    </source>
</evidence>
<proteinExistence type="predicted"/>
<gene>
    <name evidence="2" type="ORF">NDU88_002601</name>
</gene>
<keyword evidence="1" id="KW-0472">Membrane</keyword>
<protein>
    <submittedName>
        <fullName evidence="2">Uncharacterized protein</fullName>
    </submittedName>
</protein>
<organism evidence="2 3">
    <name type="scientific">Pleurodeles waltl</name>
    <name type="common">Iberian ribbed newt</name>
    <dbReference type="NCBI Taxonomy" id="8319"/>
    <lineage>
        <taxon>Eukaryota</taxon>
        <taxon>Metazoa</taxon>
        <taxon>Chordata</taxon>
        <taxon>Craniata</taxon>
        <taxon>Vertebrata</taxon>
        <taxon>Euteleostomi</taxon>
        <taxon>Amphibia</taxon>
        <taxon>Batrachia</taxon>
        <taxon>Caudata</taxon>
        <taxon>Salamandroidea</taxon>
        <taxon>Salamandridae</taxon>
        <taxon>Pleurodelinae</taxon>
        <taxon>Pleurodeles</taxon>
    </lineage>
</organism>
<dbReference type="EMBL" id="JANPWB010000002">
    <property type="protein sequence ID" value="KAJ1207209.1"/>
    <property type="molecule type" value="Genomic_DNA"/>
</dbReference>
<dbReference type="AlphaFoldDB" id="A0AAV7W2B6"/>
<feature type="non-terminal residue" evidence="2">
    <location>
        <position position="1"/>
    </location>
</feature>
<sequence>YPCNGGHSGIEGLPLLHGLLMVFPLQLLVLLHGCKDHAHSVLGLMVCSQDLGEGLLASRLVWVPHPLDHRCPPTAPCPLCPWYSVPTPSCTRTFIVLHV</sequence>
<name>A0AAV7W2B6_PLEWA</name>
<keyword evidence="1" id="KW-0812">Transmembrane</keyword>
<comment type="caution">
    <text evidence="2">The sequence shown here is derived from an EMBL/GenBank/DDBJ whole genome shotgun (WGS) entry which is preliminary data.</text>
</comment>
<feature type="non-terminal residue" evidence="2">
    <location>
        <position position="99"/>
    </location>
</feature>